<keyword evidence="1" id="KW-0812">Transmembrane</keyword>
<protein>
    <recommendedName>
        <fullName evidence="4">Hemolysin XhlA</fullName>
    </recommendedName>
</protein>
<dbReference type="PATRIC" id="fig|1111454.3.peg.1670"/>
<feature type="transmembrane region" description="Helical" evidence="1">
    <location>
        <begin position="58"/>
        <end position="77"/>
    </location>
</feature>
<comment type="caution">
    <text evidence="2">The sequence shown here is derived from an EMBL/GenBank/DDBJ whole genome shotgun (WGS) entry which is preliminary data.</text>
</comment>
<organism evidence="2 3">
    <name type="scientific">Megasphaera vaginalis</name>
    <name type="common">ex Srinivasan et al. 2021</name>
    <dbReference type="NCBI Taxonomy" id="1111454"/>
    <lineage>
        <taxon>Bacteria</taxon>
        <taxon>Bacillati</taxon>
        <taxon>Bacillota</taxon>
        <taxon>Negativicutes</taxon>
        <taxon>Veillonellales</taxon>
        <taxon>Veillonellaceae</taxon>
        <taxon>Megasphaera</taxon>
    </lineage>
</organism>
<dbReference type="RefSeq" id="WP_023054143.1">
    <property type="nucleotide sequence ID" value="NZ_AWXA01000044.1"/>
</dbReference>
<gene>
    <name evidence="2" type="ORF">HMPREF1250_0006</name>
</gene>
<dbReference type="STRING" id="1111454.HMPREF1250_0006"/>
<dbReference type="EMBL" id="AWXA01000044">
    <property type="protein sequence ID" value="ERT58224.1"/>
    <property type="molecule type" value="Genomic_DNA"/>
</dbReference>
<keyword evidence="1" id="KW-1133">Transmembrane helix</keyword>
<dbReference type="AlphaFoldDB" id="U7UH65"/>
<sequence>MSEYELAQEMLAKVTRIEAMVEAMKEKYEPMTDDLKEATRIAIIAEQSAKSAHHRIDTMYIIAGIIGGVVSFIVGLFQR</sequence>
<keyword evidence="3" id="KW-1185">Reference proteome</keyword>
<dbReference type="Proteomes" id="UP000017090">
    <property type="component" value="Unassembled WGS sequence"/>
</dbReference>
<name>U7UH65_9FIRM</name>
<evidence type="ECO:0000256" key="1">
    <source>
        <dbReference type="SAM" id="Phobius"/>
    </source>
</evidence>
<reference evidence="2 3" key="1">
    <citation type="submission" date="2013-09" db="EMBL/GenBank/DDBJ databases">
        <authorList>
            <person name="Durkin A.S."/>
            <person name="Haft D.R."/>
            <person name="McCorrison J."/>
            <person name="Torralba M."/>
            <person name="Gillis M."/>
            <person name="Haft D.H."/>
            <person name="Methe B."/>
            <person name="Sutton G."/>
            <person name="Nelson K.E."/>
        </authorList>
    </citation>
    <scope>NUCLEOTIDE SEQUENCE [LARGE SCALE GENOMIC DNA]</scope>
    <source>
        <strain evidence="2 3">BV3C16-1</strain>
    </source>
</reference>
<proteinExistence type="predicted"/>
<evidence type="ECO:0008006" key="4">
    <source>
        <dbReference type="Google" id="ProtNLM"/>
    </source>
</evidence>
<evidence type="ECO:0000313" key="2">
    <source>
        <dbReference type="EMBL" id="ERT58224.1"/>
    </source>
</evidence>
<accession>U7UH65</accession>
<keyword evidence="1" id="KW-0472">Membrane</keyword>
<evidence type="ECO:0000313" key="3">
    <source>
        <dbReference type="Proteomes" id="UP000017090"/>
    </source>
</evidence>